<evidence type="ECO:0000313" key="2">
    <source>
        <dbReference type="EMBL" id="MCQ4166757.1"/>
    </source>
</evidence>
<reference evidence="2" key="1">
    <citation type="submission" date="2022-07" db="EMBL/GenBank/DDBJ databases">
        <title>Tahibacter sp., a new gammaproteobacterium isolated from the silt sample collected at pig farm.</title>
        <authorList>
            <person name="Chen H."/>
        </authorList>
    </citation>
    <scope>NUCLEOTIDE SEQUENCE</scope>
    <source>
        <strain evidence="2">P2K</strain>
    </source>
</reference>
<gene>
    <name evidence="2" type="ORF">NM961_18755</name>
</gene>
<sequence length="273" mass="31660">TVKTIDFQQLQRTLGPVDFSDVTVLAMDEFAIQKGHRYATVVIEPQRKRVLWVGRGRSRADVRPFFELLGPQGCARIRAVAMDMNSAYDREVRQHCPKADVVYDLFHVVAKYGREVIDRVRVDEANRLRADKPARRVVKTSRWLLLRNRENVPADKIVQLDELLAANKALLTVYLLKDDLKQLWHYRSRAWAKKAWLSWQRRALRSGLAPLQHFARCLEPYLPGILAHCRWPLGTNLLEGINNRIKVIKRIAYGFRDDAYFFLKIRAAFPGNG</sequence>
<organism evidence="2 3">
    <name type="scientific">Tahibacter harae</name>
    <dbReference type="NCBI Taxonomy" id="2963937"/>
    <lineage>
        <taxon>Bacteria</taxon>
        <taxon>Pseudomonadati</taxon>
        <taxon>Pseudomonadota</taxon>
        <taxon>Gammaproteobacteria</taxon>
        <taxon>Lysobacterales</taxon>
        <taxon>Rhodanobacteraceae</taxon>
        <taxon>Tahibacter</taxon>
    </lineage>
</organism>
<dbReference type="InterPro" id="IPR047951">
    <property type="entry name" value="Transpos_ISL3"/>
</dbReference>
<evidence type="ECO:0000313" key="3">
    <source>
        <dbReference type="Proteomes" id="UP001165498"/>
    </source>
</evidence>
<dbReference type="PANTHER" id="PTHR33498">
    <property type="entry name" value="TRANSPOSASE FOR INSERTION SEQUENCE ELEMENT IS1557"/>
    <property type="match status" value="1"/>
</dbReference>
<protein>
    <submittedName>
        <fullName evidence="2">ISL3 family transposase</fullName>
    </submittedName>
</protein>
<dbReference type="NCBIfam" id="NF033550">
    <property type="entry name" value="transpos_ISL3"/>
    <property type="match status" value="1"/>
</dbReference>
<dbReference type="RefSeq" id="WP_255915944.1">
    <property type="nucleotide sequence ID" value="NZ_JANFQO010000020.1"/>
</dbReference>
<keyword evidence="3" id="KW-1185">Reference proteome</keyword>
<feature type="domain" description="Transposase IS204/IS1001/IS1096/IS1165 DDE" evidence="1">
    <location>
        <begin position="25"/>
        <end position="265"/>
    </location>
</feature>
<comment type="caution">
    <text evidence="2">The sequence shown here is derived from an EMBL/GenBank/DDBJ whole genome shotgun (WGS) entry which is preliminary data.</text>
</comment>
<name>A0ABT1QWU6_9GAMM</name>
<dbReference type="PANTHER" id="PTHR33498:SF1">
    <property type="entry name" value="TRANSPOSASE FOR INSERTION SEQUENCE ELEMENT IS1557"/>
    <property type="match status" value="1"/>
</dbReference>
<accession>A0ABT1QWU6</accession>
<dbReference type="Pfam" id="PF01610">
    <property type="entry name" value="DDE_Tnp_ISL3"/>
    <property type="match status" value="1"/>
</dbReference>
<feature type="non-terminal residue" evidence="2">
    <location>
        <position position="1"/>
    </location>
</feature>
<proteinExistence type="predicted"/>
<dbReference type="Proteomes" id="UP001165498">
    <property type="component" value="Unassembled WGS sequence"/>
</dbReference>
<dbReference type="EMBL" id="JANFQO010000020">
    <property type="protein sequence ID" value="MCQ4166757.1"/>
    <property type="molecule type" value="Genomic_DNA"/>
</dbReference>
<dbReference type="InterPro" id="IPR002560">
    <property type="entry name" value="Transposase_DDE"/>
</dbReference>
<evidence type="ECO:0000259" key="1">
    <source>
        <dbReference type="Pfam" id="PF01610"/>
    </source>
</evidence>